<evidence type="ECO:0000256" key="3">
    <source>
        <dbReference type="ARBA" id="ARBA00022679"/>
    </source>
</evidence>
<keyword evidence="4" id="KW-0812">Transmembrane</keyword>
<accession>A0A382RAX6</accession>
<comment type="similarity">
    <text evidence="1">Belongs to the glycosyltransferase 2 family.</text>
</comment>
<name>A0A382RAX6_9ZZZZ</name>
<evidence type="ECO:0000313" key="6">
    <source>
        <dbReference type="EMBL" id="SVC93711.1"/>
    </source>
</evidence>
<evidence type="ECO:0000256" key="1">
    <source>
        <dbReference type="ARBA" id="ARBA00006739"/>
    </source>
</evidence>
<reference evidence="6" key="1">
    <citation type="submission" date="2018-05" db="EMBL/GenBank/DDBJ databases">
        <authorList>
            <person name="Lanie J.A."/>
            <person name="Ng W.-L."/>
            <person name="Kazmierczak K.M."/>
            <person name="Andrzejewski T.M."/>
            <person name="Davidsen T.M."/>
            <person name="Wayne K.J."/>
            <person name="Tettelin H."/>
            <person name="Glass J.I."/>
            <person name="Rusch D."/>
            <person name="Podicherti R."/>
            <person name="Tsui H.-C.T."/>
            <person name="Winkler M.E."/>
        </authorList>
    </citation>
    <scope>NUCLEOTIDE SEQUENCE</scope>
</reference>
<keyword evidence="4" id="KW-0472">Membrane</keyword>
<dbReference type="EMBL" id="UINC01119696">
    <property type="protein sequence ID" value="SVC93711.1"/>
    <property type="molecule type" value="Genomic_DNA"/>
</dbReference>
<evidence type="ECO:0000256" key="4">
    <source>
        <dbReference type="SAM" id="Phobius"/>
    </source>
</evidence>
<evidence type="ECO:0000259" key="5">
    <source>
        <dbReference type="Pfam" id="PF00535"/>
    </source>
</evidence>
<keyword evidence="3" id="KW-0808">Transferase</keyword>
<feature type="domain" description="Glycosyltransferase 2-like" evidence="5">
    <location>
        <begin position="15"/>
        <end position="149"/>
    </location>
</feature>
<organism evidence="6">
    <name type="scientific">marine metagenome</name>
    <dbReference type="NCBI Taxonomy" id="408172"/>
    <lineage>
        <taxon>unclassified sequences</taxon>
        <taxon>metagenomes</taxon>
        <taxon>ecological metagenomes</taxon>
    </lineage>
</organism>
<keyword evidence="4" id="KW-1133">Transmembrane helix</keyword>
<dbReference type="SUPFAM" id="SSF53448">
    <property type="entry name" value="Nucleotide-diphospho-sugar transferases"/>
    <property type="match status" value="1"/>
</dbReference>
<dbReference type="PANTHER" id="PTHR43179">
    <property type="entry name" value="RHAMNOSYLTRANSFERASE WBBL"/>
    <property type="match status" value="1"/>
</dbReference>
<dbReference type="Gene3D" id="3.90.550.10">
    <property type="entry name" value="Spore Coat Polysaccharide Biosynthesis Protein SpsA, Chain A"/>
    <property type="match status" value="1"/>
</dbReference>
<dbReference type="Pfam" id="PF00535">
    <property type="entry name" value="Glycos_transf_2"/>
    <property type="match status" value="1"/>
</dbReference>
<evidence type="ECO:0000256" key="2">
    <source>
        <dbReference type="ARBA" id="ARBA00022676"/>
    </source>
</evidence>
<feature type="transmembrane region" description="Helical" evidence="4">
    <location>
        <begin position="251"/>
        <end position="275"/>
    </location>
</feature>
<protein>
    <recommendedName>
        <fullName evidence="5">Glycosyltransferase 2-like domain-containing protein</fullName>
    </recommendedName>
</protein>
<dbReference type="PANTHER" id="PTHR43179:SF12">
    <property type="entry name" value="GALACTOFURANOSYLTRANSFERASE GLFT2"/>
    <property type="match status" value="1"/>
</dbReference>
<proteinExistence type="inferred from homology"/>
<dbReference type="InterPro" id="IPR001173">
    <property type="entry name" value="Glyco_trans_2-like"/>
</dbReference>
<dbReference type="AlphaFoldDB" id="A0A382RAX6"/>
<gene>
    <name evidence="6" type="ORF">METZ01_LOCUS346565</name>
</gene>
<dbReference type="GO" id="GO:0016757">
    <property type="term" value="F:glycosyltransferase activity"/>
    <property type="evidence" value="ECO:0007669"/>
    <property type="project" value="UniProtKB-KW"/>
</dbReference>
<keyword evidence="2" id="KW-0328">Glycosyltransferase</keyword>
<dbReference type="InterPro" id="IPR029044">
    <property type="entry name" value="Nucleotide-diphossugar_trans"/>
</dbReference>
<sequence length="306" mass="33796">MIISAPNSVPWECISVITVTYNSADIVETSLQSIAEAKHIIVVDNASTDDSVSVVVKVTPHAQVIRVASNLGYGRAVNLALKQVTTKFVLLITPDVIVDKECVNQLLSAANVWTNAGMVAPGLVEVSGRSTRCHDAALFHRSGMSRRRNDEPFPDGPLCAGYVQNAAVLERMTAFTEVGFYDPNIFLFFEDDDLCLRFVQRGWSLILLPDVSALHIEGSSSSDVDENISRVRYHHMAWSRIYLERKHRGRAAGLFLGVRNIFLFIGKALGALLVFDKYRFIRDIARLRGSILGTLGCSAFTRVVKP</sequence>